<reference evidence="2 3" key="1">
    <citation type="submission" date="2019-02" db="EMBL/GenBank/DDBJ databases">
        <title>Deep-cultivation of Planctomycetes and their phenomic and genomic characterization uncovers novel biology.</title>
        <authorList>
            <person name="Wiegand S."/>
            <person name="Jogler M."/>
            <person name="Boedeker C."/>
            <person name="Pinto D."/>
            <person name="Vollmers J."/>
            <person name="Rivas-Marin E."/>
            <person name="Kohn T."/>
            <person name="Peeters S.H."/>
            <person name="Heuer A."/>
            <person name="Rast P."/>
            <person name="Oberbeckmann S."/>
            <person name="Bunk B."/>
            <person name="Jeske O."/>
            <person name="Meyerdierks A."/>
            <person name="Storesund J.E."/>
            <person name="Kallscheuer N."/>
            <person name="Luecker S."/>
            <person name="Lage O.M."/>
            <person name="Pohl T."/>
            <person name="Merkel B.J."/>
            <person name="Hornburger P."/>
            <person name="Mueller R.-W."/>
            <person name="Bruemmer F."/>
            <person name="Labrenz M."/>
            <person name="Spormann A.M."/>
            <person name="Op den Camp H."/>
            <person name="Overmann J."/>
            <person name="Amann R."/>
            <person name="Jetten M.S.M."/>
            <person name="Mascher T."/>
            <person name="Medema M.H."/>
            <person name="Devos D.P."/>
            <person name="Kaster A.-K."/>
            <person name="Ovreas L."/>
            <person name="Rohde M."/>
            <person name="Galperin M.Y."/>
            <person name="Jogler C."/>
        </authorList>
    </citation>
    <scope>NUCLEOTIDE SEQUENCE [LARGE SCALE GENOMIC DNA]</scope>
    <source>
        <strain evidence="2 3">Q31a</strain>
    </source>
</reference>
<dbReference type="EMBL" id="CP036298">
    <property type="protein sequence ID" value="QDV27403.1"/>
    <property type="molecule type" value="Genomic_DNA"/>
</dbReference>
<protein>
    <recommendedName>
        <fullName evidence="4">PEP-CTERM protein-sorting domain-containing protein</fullName>
    </recommendedName>
</protein>
<feature type="signal peptide" evidence="1">
    <location>
        <begin position="1"/>
        <end position="21"/>
    </location>
</feature>
<feature type="chain" id="PRO_5022138373" description="PEP-CTERM protein-sorting domain-containing protein" evidence="1">
    <location>
        <begin position="22"/>
        <end position="209"/>
    </location>
</feature>
<dbReference type="KEGG" id="ahel:Q31a_57920"/>
<dbReference type="NCBIfam" id="TIGR02595">
    <property type="entry name" value="PEP_CTERM"/>
    <property type="match status" value="1"/>
</dbReference>
<keyword evidence="3" id="KW-1185">Reference proteome</keyword>
<dbReference type="RefSeq" id="WP_145084745.1">
    <property type="nucleotide sequence ID" value="NZ_CP036298.1"/>
</dbReference>
<keyword evidence="1" id="KW-0732">Signal</keyword>
<evidence type="ECO:0008006" key="4">
    <source>
        <dbReference type="Google" id="ProtNLM"/>
    </source>
</evidence>
<dbReference type="Proteomes" id="UP000318017">
    <property type="component" value="Chromosome"/>
</dbReference>
<evidence type="ECO:0000313" key="2">
    <source>
        <dbReference type="EMBL" id="QDV27403.1"/>
    </source>
</evidence>
<sequence precursor="true">MLRVLALGVLISTALTSVASAALTLSTEDIFVSEGTQEIVIGLNIAGTDALNGMTLGFGLNDGGTIVGGTETALITGFSLDQTIWDTDTSLGTVVTPALASASASVPFPNGATILNLPGVTPSTSVSANGVAVFLTLDISSKVAGDTILLNPDFIVGNQHFSVLLGPDNTAIELTSRSGLLTVTAVPEPASLTLLTALLGGGFLRRRRS</sequence>
<dbReference type="InterPro" id="IPR013424">
    <property type="entry name" value="Ice-binding_C"/>
</dbReference>
<name>A0A518GFM7_9BACT</name>
<accession>A0A518GFM7</accession>
<evidence type="ECO:0000313" key="3">
    <source>
        <dbReference type="Proteomes" id="UP000318017"/>
    </source>
</evidence>
<gene>
    <name evidence="2" type="ORF">Q31a_57920</name>
</gene>
<evidence type="ECO:0000256" key="1">
    <source>
        <dbReference type="SAM" id="SignalP"/>
    </source>
</evidence>
<proteinExistence type="predicted"/>
<dbReference type="AlphaFoldDB" id="A0A518GFM7"/>
<organism evidence="2 3">
    <name type="scientific">Aureliella helgolandensis</name>
    <dbReference type="NCBI Taxonomy" id="2527968"/>
    <lineage>
        <taxon>Bacteria</taxon>
        <taxon>Pseudomonadati</taxon>
        <taxon>Planctomycetota</taxon>
        <taxon>Planctomycetia</taxon>
        <taxon>Pirellulales</taxon>
        <taxon>Pirellulaceae</taxon>
        <taxon>Aureliella</taxon>
    </lineage>
</organism>